<reference evidence="1" key="1">
    <citation type="submission" date="2014-09" db="EMBL/GenBank/DDBJ databases">
        <authorList>
            <person name="Magalhaes I.L.F."/>
            <person name="Oliveira U."/>
            <person name="Santos F.R."/>
            <person name="Vidigal T.H.D.A."/>
            <person name="Brescovit A.D."/>
            <person name="Santos A.J."/>
        </authorList>
    </citation>
    <scope>NUCLEOTIDE SEQUENCE</scope>
    <source>
        <tissue evidence="1">Shoot tissue taken approximately 20 cm above the soil surface</tissue>
    </source>
</reference>
<reference evidence="1" key="2">
    <citation type="journal article" date="2015" name="Data Brief">
        <title>Shoot transcriptome of the giant reed, Arundo donax.</title>
        <authorList>
            <person name="Barrero R.A."/>
            <person name="Guerrero F.D."/>
            <person name="Moolhuijzen P."/>
            <person name="Goolsby J.A."/>
            <person name="Tidwell J."/>
            <person name="Bellgard S.E."/>
            <person name="Bellgard M.I."/>
        </authorList>
    </citation>
    <scope>NUCLEOTIDE SEQUENCE</scope>
    <source>
        <tissue evidence="1">Shoot tissue taken approximately 20 cm above the soil surface</tissue>
    </source>
</reference>
<evidence type="ECO:0000313" key="1">
    <source>
        <dbReference type="EMBL" id="JAD73771.1"/>
    </source>
</evidence>
<protein>
    <submittedName>
        <fullName evidence="1">Uncharacterized protein</fullName>
    </submittedName>
</protein>
<dbReference type="AlphaFoldDB" id="A0A0A9CDV5"/>
<sequence length="55" mass="6762">MVMIQHDFELETCLCQGYLFFGLFGLRTKIQLFFNFEKVGYLLFFKKYKYENFLV</sequence>
<organism evidence="1">
    <name type="scientific">Arundo donax</name>
    <name type="common">Giant reed</name>
    <name type="synonym">Donax arundinaceus</name>
    <dbReference type="NCBI Taxonomy" id="35708"/>
    <lineage>
        <taxon>Eukaryota</taxon>
        <taxon>Viridiplantae</taxon>
        <taxon>Streptophyta</taxon>
        <taxon>Embryophyta</taxon>
        <taxon>Tracheophyta</taxon>
        <taxon>Spermatophyta</taxon>
        <taxon>Magnoliopsida</taxon>
        <taxon>Liliopsida</taxon>
        <taxon>Poales</taxon>
        <taxon>Poaceae</taxon>
        <taxon>PACMAD clade</taxon>
        <taxon>Arundinoideae</taxon>
        <taxon>Arundineae</taxon>
        <taxon>Arundo</taxon>
    </lineage>
</organism>
<accession>A0A0A9CDV5</accession>
<dbReference type="EMBL" id="GBRH01224124">
    <property type="protein sequence ID" value="JAD73771.1"/>
    <property type="molecule type" value="Transcribed_RNA"/>
</dbReference>
<proteinExistence type="predicted"/>
<name>A0A0A9CDV5_ARUDO</name>